<dbReference type="OrthoDB" id="6532368at2759"/>
<dbReference type="AlphaFoldDB" id="A0A7R9KGG2"/>
<evidence type="ECO:0000313" key="1">
    <source>
        <dbReference type="EMBL" id="CAD7621308.1"/>
    </source>
</evidence>
<evidence type="ECO:0000313" key="2">
    <source>
        <dbReference type="Proteomes" id="UP000759131"/>
    </source>
</evidence>
<dbReference type="EMBL" id="CAJPIZ010000562">
    <property type="protein sequence ID" value="CAG2101738.1"/>
    <property type="molecule type" value="Genomic_DNA"/>
</dbReference>
<organism evidence="1">
    <name type="scientific">Medioppia subpectinata</name>
    <dbReference type="NCBI Taxonomy" id="1979941"/>
    <lineage>
        <taxon>Eukaryota</taxon>
        <taxon>Metazoa</taxon>
        <taxon>Ecdysozoa</taxon>
        <taxon>Arthropoda</taxon>
        <taxon>Chelicerata</taxon>
        <taxon>Arachnida</taxon>
        <taxon>Acari</taxon>
        <taxon>Acariformes</taxon>
        <taxon>Sarcoptiformes</taxon>
        <taxon>Oribatida</taxon>
        <taxon>Brachypylina</taxon>
        <taxon>Oppioidea</taxon>
        <taxon>Oppiidae</taxon>
        <taxon>Medioppia</taxon>
    </lineage>
</organism>
<dbReference type="InterPro" id="IPR036047">
    <property type="entry name" value="F-box-like_dom_sf"/>
</dbReference>
<reference evidence="1" key="1">
    <citation type="submission" date="2020-11" db="EMBL/GenBank/DDBJ databases">
        <authorList>
            <person name="Tran Van P."/>
        </authorList>
    </citation>
    <scope>NUCLEOTIDE SEQUENCE</scope>
</reference>
<dbReference type="EMBL" id="OC855137">
    <property type="protein sequence ID" value="CAD7621308.1"/>
    <property type="molecule type" value="Genomic_DNA"/>
</dbReference>
<accession>A0A7R9KGG2</accession>
<sequence>MAQQMKPIETKKDCNGDNNYQTQIYAKDSLDRFGDDLCQLLLSYLSLEDRFRYECVSKQFQRTVFESVVDIEIDDKILNKLLDSKNS</sequence>
<keyword evidence="2" id="KW-1185">Reference proteome</keyword>
<gene>
    <name evidence="1" type="ORF">OSB1V03_LOCUS1780</name>
</gene>
<evidence type="ECO:0008006" key="3">
    <source>
        <dbReference type="Google" id="ProtNLM"/>
    </source>
</evidence>
<dbReference type="Proteomes" id="UP000759131">
    <property type="component" value="Unassembled WGS sequence"/>
</dbReference>
<name>A0A7R9KGG2_9ACAR</name>
<proteinExistence type="predicted"/>
<dbReference type="SUPFAM" id="SSF81383">
    <property type="entry name" value="F-box domain"/>
    <property type="match status" value="1"/>
</dbReference>
<protein>
    <recommendedName>
        <fullName evidence="3">F-box domain-containing protein</fullName>
    </recommendedName>
</protein>